<evidence type="ECO:0000313" key="2">
    <source>
        <dbReference type="Proteomes" id="UP001162881"/>
    </source>
</evidence>
<dbReference type="EMBL" id="JALHLF010000138">
    <property type="protein sequence ID" value="MCJ2184738.1"/>
    <property type="molecule type" value="Genomic_DNA"/>
</dbReference>
<sequence length="63" mass="6952">MTQPFPWSILGIAPTRERKAIRSAYARAIKAMDLDADVEGYARLRHARDVALQRAAAPETGEA</sequence>
<evidence type="ECO:0008006" key="3">
    <source>
        <dbReference type="Google" id="ProtNLM"/>
    </source>
</evidence>
<evidence type="ECO:0000313" key="1">
    <source>
        <dbReference type="EMBL" id="MCJ2184738.1"/>
    </source>
</evidence>
<reference evidence="1" key="1">
    <citation type="submission" date="2022-03" db="EMBL/GenBank/DDBJ databases">
        <title>Identification of a novel bacterium isolated from mangrove sediments.</title>
        <authorList>
            <person name="Pan X."/>
        </authorList>
    </citation>
    <scope>NUCLEOTIDE SEQUENCE</scope>
    <source>
        <strain evidence="1">B1949</strain>
    </source>
</reference>
<protein>
    <recommendedName>
        <fullName evidence="3">Molecular chaperone DnaJ</fullName>
    </recommendedName>
</protein>
<feature type="non-terminal residue" evidence="1">
    <location>
        <position position="63"/>
    </location>
</feature>
<dbReference type="RefSeq" id="WP_244023863.1">
    <property type="nucleotide sequence ID" value="NZ_JALHLF010000138.1"/>
</dbReference>
<dbReference type="Proteomes" id="UP001162881">
    <property type="component" value="Unassembled WGS sequence"/>
</dbReference>
<gene>
    <name evidence="1" type="ORF">MTR62_18885</name>
</gene>
<accession>A0ABT0BI45</accession>
<organism evidence="1 2">
    <name type="scientific">Novosphingobium organovorum</name>
    <dbReference type="NCBI Taxonomy" id="2930092"/>
    <lineage>
        <taxon>Bacteria</taxon>
        <taxon>Pseudomonadati</taxon>
        <taxon>Pseudomonadota</taxon>
        <taxon>Alphaproteobacteria</taxon>
        <taxon>Sphingomonadales</taxon>
        <taxon>Sphingomonadaceae</taxon>
        <taxon>Novosphingobium</taxon>
    </lineage>
</organism>
<proteinExistence type="predicted"/>
<comment type="caution">
    <text evidence="1">The sequence shown here is derived from an EMBL/GenBank/DDBJ whole genome shotgun (WGS) entry which is preliminary data.</text>
</comment>
<keyword evidence="2" id="KW-1185">Reference proteome</keyword>
<name>A0ABT0BI45_9SPHN</name>